<name>A0A9D2SAE9_9FIRM</name>
<evidence type="ECO:0000313" key="3">
    <source>
        <dbReference type="Proteomes" id="UP000823921"/>
    </source>
</evidence>
<dbReference type="AlphaFoldDB" id="A0A9D2SAE9"/>
<accession>A0A9D2SAE9</accession>
<comment type="caution">
    <text evidence="2">The sequence shown here is derived from an EMBL/GenBank/DDBJ whole genome shotgun (WGS) entry which is preliminary data.</text>
</comment>
<gene>
    <name evidence="2" type="ORF">H9712_05945</name>
</gene>
<dbReference type="PANTHER" id="PTHR34351">
    <property type="entry name" value="SLR1927 PROTEIN-RELATED"/>
    <property type="match status" value="1"/>
</dbReference>
<feature type="transmembrane region" description="Helical" evidence="1">
    <location>
        <begin position="6"/>
        <end position="22"/>
    </location>
</feature>
<reference evidence="2" key="1">
    <citation type="journal article" date="2021" name="PeerJ">
        <title>Extensive microbial diversity within the chicken gut microbiome revealed by metagenomics and culture.</title>
        <authorList>
            <person name="Gilroy R."/>
            <person name="Ravi A."/>
            <person name="Getino M."/>
            <person name="Pursley I."/>
            <person name="Horton D.L."/>
            <person name="Alikhan N.F."/>
            <person name="Baker D."/>
            <person name="Gharbi K."/>
            <person name="Hall N."/>
            <person name="Watson M."/>
            <person name="Adriaenssens E.M."/>
            <person name="Foster-Nyarko E."/>
            <person name="Jarju S."/>
            <person name="Secka A."/>
            <person name="Antonio M."/>
            <person name="Oren A."/>
            <person name="Chaudhuri R.R."/>
            <person name="La Ragione R."/>
            <person name="Hildebrand F."/>
            <person name="Pallen M.J."/>
        </authorList>
    </citation>
    <scope>NUCLEOTIDE SEQUENCE</scope>
    <source>
        <strain evidence="2">CHK192-8294</strain>
    </source>
</reference>
<proteinExistence type="predicted"/>
<feature type="transmembrane region" description="Helical" evidence="1">
    <location>
        <begin position="29"/>
        <end position="50"/>
    </location>
</feature>
<organism evidence="2 3">
    <name type="scientific">Candidatus Flavonifractor intestinigallinarum</name>
    <dbReference type="NCBI Taxonomy" id="2838586"/>
    <lineage>
        <taxon>Bacteria</taxon>
        <taxon>Bacillati</taxon>
        <taxon>Bacillota</taxon>
        <taxon>Clostridia</taxon>
        <taxon>Eubacteriales</taxon>
        <taxon>Oscillospiraceae</taxon>
        <taxon>Flavonifractor</taxon>
    </lineage>
</organism>
<keyword evidence="1" id="KW-0472">Membrane</keyword>
<keyword evidence="1" id="KW-0812">Transmembrane</keyword>
<evidence type="ECO:0000313" key="2">
    <source>
        <dbReference type="EMBL" id="HJB80508.1"/>
    </source>
</evidence>
<protein>
    <submittedName>
        <fullName evidence="2">DUF58 domain-containing protein</fullName>
    </submittedName>
</protein>
<reference evidence="2" key="2">
    <citation type="submission" date="2021-04" db="EMBL/GenBank/DDBJ databases">
        <authorList>
            <person name="Gilroy R."/>
        </authorList>
    </citation>
    <scope>NUCLEOTIDE SEQUENCE</scope>
    <source>
        <strain evidence="2">CHK192-8294</strain>
    </source>
</reference>
<sequence length="332" mass="36198">MAARRILYAVLVGMAVLFQIFFRFYLSTFVLVLILVLPILSLLLALPGWMGSMASAVPEASLVTVGGSARFRIILYHSSFLPLIRPRVRLGWTNQLTGESGESKLTLTARKPAELTVPAAHCGRLVCRVEGAVCCDLLGLFPLPVRKGPERAVLILPVHLELEGKEELAAGENAGTVLRPRPGGGPGEDYDLREYRVGDPLRSVHWKLSSKKDELVVRETLEPQQAAIVVTYDHFGPPEDLDRTFAQLWALSRWLLQQDRPHHIQWASPLTGVAEDRAVDSPNALLACLDGAFSTPAPLEGRSILDGALRLPGGGKVRHLHVTPEGVEGGGR</sequence>
<dbReference type="Proteomes" id="UP000823921">
    <property type="component" value="Unassembled WGS sequence"/>
</dbReference>
<dbReference type="PANTHER" id="PTHR34351:SF1">
    <property type="entry name" value="SLR1927 PROTEIN"/>
    <property type="match status" value="1"/>
</dbReference>
<evidence type="ECO:0000256" key="1">
    <source>
        <dbReference type="SAM" id="Phobius"/>
    </source>
</evidence>
<dbReference type="EMBL" id="DWXO01000058">
    <property type="protein sequence ID" value="HJB80508.1"/>
    <property type="molecule type" value="Genomic_DNA"/>
</dbReference>
<keyword evidence="1" id="KW-1133">Transmembrane helix</keyword>